<dbReference type="InterPro" id="IPR005358">
    <property type="entry name" value="Puta_zinc/iron-chelating_dom"/>
</dbReference>
<dbReference type="PANTHER" id="PTHR35866:SF1">
    <property type="entry name" value="YKGJ FAMILY CYSTEINE CLUSTER PROTEIN"/>
    <property type="match status" value="1"/>
</dbReference>
<evidence type="ECO:0000313" key="2">
    <source>
        <dbReference type="Proteomes" id="UP000663722"/>
    </source>
</evidence>
<sequence>MTESDKMAGIDPVRLSLDSKFNFECHPGVKCFTKCCRGINIILTPYDIVLLKNRLQLSSEEFLALYTEPQLLEKTDLPVITLKLLDDDQKSCPFVRDDGCILYTDRPTACRYYPVGTASLMHKEGADDDGFYFFVNEPHCLGFEEKKEWTIREWREDQGVDIRDQVNAEWTDLIVRKRSFPPNIKLTEQSKKMFFLASYNIDKFKEFVFNSTFLKRYDIDSETVEKIRQDEVELLKFGINWLQSILFNNGNFKINNSSPESPDS</sequence>
<accession>A0A975BMJ3</accession>
<dbReference type="RefSeq" id="WP_207683067.1">
    <property type="nucleotide sequence ID" value="NZ_CP061800.1"/>
</dbReference>
<dbReference type="PANTHER" id="PTHR35866">
    <property type="entry name" value="PUTATIVE-RELATED"/>
    <property type="match status" value="1"/>
</dbReference>
<dbReference type="Pfam" id="PF03692">
    <property type="entry name" value="CxxCxxCC"/>
    <property type="match status" value="1"/>
</dbReference>
<organism evidence="1 2">
    <name type="scientific">Desulfonema magnum</name>
    <dbReference type="NCBI Taxonomy" id="45655"/>
    <lineage>
        <taxon>Bacteria</taxon>
        <taxon>Pseudomonadati</taxon>
        <taxon>Thermodesulfobacteriota</taxon>
        <taxon>Desulfobacteria</taxon>
        <taxon>Desulfobacterales</taxon>
        <taxon>Desulfococcaceae</taxon>
        <taxon>Desulfonema</taxon>
    </lineage>
</organism>
<protein>
    <submittedName>
        <fullName evidence="1">Zinc- or iron-chelating domain-containing protein</fullName>
    </submittedName>
</protein>
<proteinExistence type="predicted"/>
<reference evidence="1" key="1">
    <citation type="journal article" date="2021" name="Microb. Physiol.">
        <title>Proteogenomic Insights into the Physiology of Marine, Sulfate-Reducing, Filamentous Desulfonema limicola and Desulfonema magnum.</title>
        <authorList>
            <person name="Schnaars V."/>
            <person name="Wohlbrand L."/>
            <person name="Scheve S."/>
            <person name="Hinrichs C."/>
            <person name="Reinhardt R."/>
            <person name="Rabus R."/>
        </authorList>
    </citation>
    <scope>NUCLEOTIDE SEQUENCE</scope>
    <source>
        <strain evidence="1">4be13</strain>
    </source>
</reference>
<dbReference type="KEGG" id="dmm:dnm_042310"/>
<evidence type="ECO:0000313" key="1">
    <source>
        <dbReference type="EMBL" id="QTA88190.1"/>
    </source>
</evidence>
<dbReference type="EMBL" id="CP061800">
    <property type="protein sequence ID" value="QTA88190.1"/>
    <property type="molecule type" value="Genomic_DNA"/>
</dbReference>
<dbReference type="AlphaFoldDB" id="A0A975BMJ3"/>
<keyword evidence="2" id="KW-1185">Reference proteome</keyword>
<gene>
    <name evidence="1" type="ORF">dnm_042310</name>
</gene>
<dbReference type="Proteomes" id="UP000663722">
    <property type="component" value="Chromosome"/>
</dbReference>
<name>A0A975BMJ3_9BACT</name>